<keyword evidence="3" id="KW-1185">Reference proteome</keyword>
<dbReference type="RefSeq" id="WP_007846080.1">
    <property type="nucleotide sequence ID" value="NZ_AKJY01000088.1"/>
</dbReference>
<dbReference type="Proteomes" id="UP000007509">
    <property type="component" value="Unassembled WGS sequence"/>
</dbReference>
<comment type="caution">
    <text evidence="2">The sequence shown here is derived from an EMBL/GenBank/DDBJ whole genome shotgun (WGS) entry which is preliminary data.</text>
</comment>
<sequence>MLTYNSLSLYLQIIINVTLLTGLILFVKKGIKPKTVLFLFLSGESVLELSDLISRMMKLNTFNTYNYSLSQFFSLIMLTEIYNTYFIRIPHLVRLTVYVYATVCLIFNLMYVQNITSVTFYSNIISTVIICSFAAVYFLNVIRKSRADRDLLIVNILAFLFFSIESLISTTFNFLISNHLAWVAPIWLFRGVLLWSFYIAFINLGCRIGKIRAC</sequence>
<feature type="transmembrane region" description="Helical" evidence="1">
    <location>
        <begin position="6"/>
        <end position="27"/>
    </location>
</feature>
<dbReference type="AlphaFoldDB" id="J2SSZ5"/>
<proteinExistence type="predicted"/>
<feature type="transmembrane region" description="Helical" evidence="1">
    <location>
        <begin position="118"/>
        <end position="139"/>
    </location>
</feature>
<accession>J2SSZ5</accession>
<dbReference type="OrthoDB" id="1252572at2"/>
<feature type="transmembrane region" description="Helical" evidence="1">
    <location>
        <begin position="151"/>
        <end position="176"/>
    </location>
</feature>
<evidence type="ECO:0000313" key="3">
    <source>
        <dbReference type="Proteomes" id="UP000007509"/>
    </source>
</evidence>
<feature type="transmembrane region" description="Helical" evidence="1">
    <location>
        <begin position="182"/>
        <end position="202"/>
    </location>
</feature>
<name>J2SSZ5_9FLAO</name>
<dbReference type="EMBL" id="AKJY01000088">
    <property type="protein sequence ID" value="EJL68697.1"/>
    <property type="molecule type" value="Genomic_DNA"/>
</dbReference>
<keyword evidence="1" id="KW-0472">Membrane</keyword>
<feature type="transmembrane region" description="Helical" evidence="1">
    <location>
        <begin position="92"/>
        <end position="112"/>
    </location>
</feature>
<evidence type="ECO:0000256" key="1">
    <source>
        <dbReference type="SAM" id="Phobius"/>
    </source>
</evidence>
<evidence type="ECO:0008006" key="4">
    <source>
        <dbReference type="Google" id="ProtNLM"/>
    </source>
</evidence>
<organism evidence="2 3">
    <name type="scientific">Chryseobacterium populi</name>
    <dbReference type="NCBI Taxonomy" id="1144316"/>
    <lineage>
        <taxon>Bacteria</taxon>
        <taxon>Pseudomonadati</taxon>
        <taxon>Bacteroidota</taxon>
        <taxon>Flavobacteriia</taxon>
        <taxon>Flavobacteriales</taxon>
        <taxon>Weeksellaceae</taxon>
        <taxon>Chryseobacterium group</taxon>
        <taxon>Chryseobacterium</taxon>
    </lineage>
</organism>
<keyword evidence="1" id="KW-0812">Transmembrane</keyword>
<evidence type="ECO:0000313" key="2">
    <source>
        <dbReference type="EMBL" id="EJL68697.1"/>
    </source>
</evidence>
<protein>
    <recommendedName>
        <fullName evidence="4">YhhN-like protein</fullName>
    </recommendedName>
</protein>
<gene>
    <name evidence="2" type="ORF">PMI13_03523</name>
</gene>
<keyword evidence="1" id="KW-1133">Transmembrane helix</keyword>
<dbReference type="PATRIC" id="fig|1144316.3.peg.3541"/>
<reference evidence="2 3" key="1">
    <citation type="journal article" date="2012" name="J. Bacteriol.">
        <title>Twenty-one genome sequences from Pseudomonas species and 19 genome sequences from diverse bacteria isolated from the rhizosphere and endosphere of Populus deltoides.</title>
        <authorList>
            <person name="Brown S.D."/>
            <person name="Utturkar S.M."/>
            <person name="Klingeman D.M."/>
            <person name="Johnson C.M."/>
            <person name="Martin S.L."/>
            <person name="Land M.L."/>
            <person name="Lu T.Y."/>
            <person name="Schadt C.W."/>
            <person name="Doktycz M.J."/>
            <person name="Pelletier D.A."/>
        </authorList>
    </citation>
    <scope>NUCLEOTIDE SEQUENCE [LARGE SCALE GENOMIC DNA]</scope>
    <source>
        <strain evidence="2 3">CF314</strain>
    </source>
</reference>